<feature type="coiled-coil region" evidence="1">
    <location>
        <begin position="34"/>
        <end position="61"/>
    </location>
</feature>
<keyword evidence="1" id="KW-0175">Coiled coil</keyword>
<dbReference type="InterPro" id="IPR005186">
    <property type="entry name" value="FlaG"/>
</dbReference>
<evidence type="ECO:0000313" key="2">
    <source>
        <dbReference type="EMBL" id="SMP00230.1"/>
    </source>
</evidence>
<dbReference type="PANTHER" id="PTHR37166:SF1">
    <property type="entry name" value="PROTEIN FLAG"/>
    <property type="match status" value="1"/>
</dbReference>
<name>A0AA46ACJ3_9AQUI</name>
<keyword evidence="2" id="KW-0966">Cell projection</keyword>
<dbReference type="AlphaFoldDB" id="A0AA46ACJ3"/>
<dbReference type="Pfam" id="PF03646">
    <property type="entry name" value="FlaG"/>
    <property type="match status" value="1"/>
</dbReference>
<accession>A0AA46ACJ3</accession>
<keyword evidence="2" id="KW-0969">Cilium</keyword>
<evidence type="ECO:0000256" key="1">
    <source>
        <dbReference type="SAM" id="Coils"/>
    </source>
</evidence>
<keyword evidence="3" id="KW-1185">Reference proteome</keyword>
<dbReference type="EMBL" id="FXTX01000001">
    <property type="protein sequence ID" value="SMP00230.1"/>
    <property type="molecule type" value="Genomic_DNA"/>
</dbReference>
<dbReference type="Proteomes" id="UP001157947">
    <property type="component" value="Unassembled WGS sequence"/>
</dbReference>
<proteinExistence type="predicted"/>
<organism evidence="2 3">
    <name type="scientific">Venenivibrio stagnispumantis</name>
    <dbReference type="NCBI Taxonomy" id="407998"/>
    <lineage>
        <taxon>Bacteria</taxon>
        <taxon>Pseudomonadati</taxon>
        <taxon>Aquificota</taxon>
        <taxon>Aquificia</taxon>
        <taxon>Aquificales</taxon>
        <taxon>Hydrogenothermaceae</taxon>
        <taxon>Venenivibrio</taxon>
    </lineage>
</organism>
<keyword evidence="2" id="KW-0282">Flagellum</keyword>
<dbReference type="Gene3D" id="3.30.160.170">
    <property type="entry name" value="FlaG-like"/>
    <property type="match status" value="1"/>
</dbReference>
<protein>
    <submittedName>
        <fullName evidence="2">Flagellar protein FlaG</fullName>
    </submittedName>
</protein>
<dbReference type="PANTHER" id="PTHR37166">
    <property type="entry name" value="PROTEIN FLAG"/>
    <property type="match status" value="1"/>
</dbReference>
<gene>
    <name evidence="2" type="ORF">SAMN06264868_10126</name>
</gene>
<reference evidence="2" key="1">
    <citation type="submission" date="2017-05" db="EMBL/GenBank/DDBJ databases">
        <authorList>
            <person name="Varghese N."/>
            <person name="Submissions S."/>
        </authorList>
    </citation>
    <scope>NUCLEOTIDE SEQUENCE</scope>
    <source>
        <strain evidence="2">DSM 18763</strain>
    </source>
</reference>
<dbReference type="SUPFAM" id="SSF160214">
    <property type="entry name" value="FlaG-like"/>
    <property type="match status" value="1"/>
</dbReference>
<evidence type="ECO:0000313" key="3">
    <source>
        <dbReference type="Proteomes" id="UP001157947"/>
    </source>
</evidence>
<sequence>MEIKAITNLTDTNLVQGSNNSKENLKLQQPQAQIDNNQEQLNQKEEIKNLDEKQLKELMDNLKQKFEYYSKYLKIEIDKDLHQPIVKIIDQKTNEVIKQIPPEEILKIMKKIEEMIGVLFKKEI</sequence>
<comment type="caution">
    <text evidence="2">The sequence shown here is derived from an EMBL/GenBank/DDBJ whole genome shotgun (WGS) entry which is preliminary data.</text>
</comment>
<dbReference type="RefSeq" id="WP_265133715.1">
    <property type="nucleotide sequence ID" value="NZ_FXTX01000001.1"/>
</dbReference>
<dbReference type="InterPro" id="IPR035924">
    <property type="entry name" value="FlaG-like_sf"/>
</dbReference>